<dbReference type="SUPFAM" id="SSF144083">
    <property type="entry name" value="Magnesium transport protein CorA, transmembrane region"/>
    <property type="match status" value="1"/>
</dbReference>
<dbReference type="Proteomes" id="UP000019478">
    <property type="component" value="Unassembled WGS sequence"/>
</dbReference>
<dbReference type="GO" id="GO:0016020">
    <property type="term" value="C:membrane"/>
    <property type="evidence" value="ECO:0007669"/>
    <property type="project" value="UniProtKB-SubCell"/>
</dbReference>
<comment type="caution">
    <text evidence="6">The sequence shown here is derived from an EMBL/GenBank/DDBJ whole genome shotgun (WGS) entry which is preliminary data.</text>
</comment>
<dbReference type="eggNOG" id="ENOG502RJ1D">
    <property type="taxonomic scope" value="Eukaryota"/>
</dbReference>
<evidence type="ECO:0000256" key="2">
    <source>
        <dbReference type="ARBA" id="ARBA00022692"/>
    </source>
</evidence>
<dbReference type="GeneID" id="19169480"/>
<dbReference type="InterPro" id="IPR045863">
    <property type="entry name" value="CorA_TM1_TM2"/>
</dbReference>
<dbReference type="OrthoDB" id="3231000at2759"/>
<dbReference type="AlphaFoldDB" id="W9Y4W6"/>
<accession>W9Y4W6</accession>
<keyword evidence="7" id="KW-1185">Reference proteome</keyword>
<name>W9Y4W6_9EURO</name>
<organism evidence="6 7">
    <name type="scientific">Capronia epimyces CBS 606.96</name>
    <dbReference type="NCBI Taxonomy" id="1182542"/>
    <lineage>
        <taxon>Eukaryota</taxon>
        <taxon>Fungi</taxon>
        <taxon>Dikarya</taxon>
        <taxon>Ascomycota</taxon>
        <taxon>Pezizomycotina</taxon>
        <taxon>Eurotiomycetes</taxon>
        <taxon>Chaetothyriomycetidae</taxon>
        <taxon>Chaetothyriales</taxon>
        <taxon>Herpotrichiellaceae</taxon>
        <taxon>Capronia</taxon>
    </lineage>
</organism>
<sequence length="611" mass="69633">MEIPPDNTGRGYLSRVNGLKHAYPGLIQLLNKHANSADQGRQVVDSTYKEHYGRPPGRCAVLEFTDSGVSHAEFDTAQDLRLHFEAIRSQPAETGACRLYVLEDLEPGFVEILGEYVGVDPHVFAEQMNTWNFTDVESVGHRALPSLTQPSKALTLRYYEFRCLDPQRKDEISVLGNQMSFAVNRRLYQPWCTIDCPSMPNDDPLAFVRRCASFWTSQSKDPNPSEGWNAILLVDPPLDALKAPSGRESYIFKGEEFRNRTELWYARDACRLFRLGKFPHFSEPYHKGCPTIYPLSFCSSKRLATAELIATTGARHVTSPFDETIFYWEKLADQEQILAVKEQSVNAAQHLLKFIAYYWIHTLEVVEHTLAQSEYFSDDNPATKPKHMSTAEWKREFYKVVDTSHKINYFRRQMIYFENAMTLNLERLGTSIDGSWDLQSGTAPPRLLAQALCDAHKDFKALASRLRPLLTRADKLSTVANDIASLRAAFQAIEDSATGLSLSILATIIFPFTLVASMFSMADGFLPGHDKFWVFFAVSIPLTMVISLVLVVARQWDSWRDHILRAVQHMPMPIKRRKSPLDREGEVEVQLEVVQGNSKSWHRRGFTHWTN</sequence>
<feature type="transmembrane region" description="Helical" evidence="5">
    <location>
        <begin position="532"/>
        <end position="553"/>
    </location>
</feature>
<evidence type="ECO:0000256" key="1">
    <source>
        <dbReference type="ARBA" id="ARBA00004141"/>
    </source>
</evidence>
<comment type="subcellular location">
    <subcellularLocation>
        <location evidence="1">Membrane</location>
        <topology evidence="1">Multi-pass membrane protein</topology>
    </subcellularLocation>
</comment>
<proteinExistence type="predicted"/>
<dbReference type="RefSeq" id="XP_007733680.1">
    <property type="nucleotide sequence ID" value="XM_007735490.1"/>
</dbReference>
<dbReference type="Gene3D" id="1.20.58.340">
    <property type="entry name" value="Magnesium transport protein CorA, transmembrane region"/>
    <property type="match status" value="1"/>
</dbReference>
<protein>
    <submittedName>
        <fullName evidence="6">Uncharacterized protein</fullName>
    </submittedName>
</protein>
<feature type="transmembrane region" description="Helical" evidence="5">
    <location>
        <begin position="497"/>
        <end position="520"/>
    </location>
</feature>
<evidence type="ECO:0000256" key="5">
    <source>
        <dbReference type="SAM" id="Phobius"/>
    </source>
</evidence>
<keyword evidence="2 5" id="KW-0812">Transmembrane</keyword>
<keyword evidence="4 5" id="KW-0472">Membrane</keyword>
<evidence type="ECO:0000313" key="7">
    <source>
        <dbReference type="Proteomes" id="UP000019478"/>
    </source>
</evidence>
<evidence type="ECO:0000256" key="4">
    <source>
        <dbReference type="ARBA" id="ARBA00023136"/>
    </source>
</evidence>
<gene>
    <name evidence="6" type="ORF">A1O3_05365</name>
</gene>
<evidence type="ECO:0000313" key="6">
    <source>
        <dbReference type="EMBL" id="EXJ84695.1"/>
    </source>
</evidence>
<dbReference type="GO" id="GO:0046873">
    <property type="term" value="F:metal ion transmembrane transporter activity"/>
    <property type="evidence" value="ECO:0007669"/>
    <property type="project" value="InterPro"/>
</dbReference>
<keyword evidence="3 5" id="KW-1133">Transmembrane helix</keyword>
<dbReference type="STRING" id="1182542.W9Y4W6"/>
<reference evidence="6 7" key="1">
    <citation type="submission" date="2013-03" db="EMBL/GenBank/DDBJ databases">
        <title>The Genome Sequence of Capronia epimyces CBS 606.96.</title>
        <authorList>
            <consortium name="The Broad Institute Genomics Platform"/>
            <person name="Cuomo C."/>
            <person name="de Hoog S."/>
            <person name="Gorbushina A."/>
            <person name="Walker B."/>
            <person name="Young S.K."/>
            <person name="Zeng Q."/>
            <person name="Gargeya S."/>
            <person name="Fitzgerald M."/>
            <person name="Haas B."/>
            <person name="Abouelleil A."/>
            <person name="Allen A.W."/>
            <person name="Alvarado L."/>
            <person name="Arachchi H.M."/>
            <person name="Berlin A.M."/>
            <person name="Chapman S.B."/>
            <person name="Gainer-Dewar J."/>
            <person name="Goldberg J."/>
            <person name="Griggs A."/>
            <person name="Gujja S."/>
            <person name="Hansen M."/>
            <person name="Howarth C."/>
            <person name="Imamovic A."/>
            <person name="Ireland A."/>
            <person name="Larimer J."/>
            <person name="McCowan C."/>
            <person name="Murphy C."/>
            <person name="Pearson M."/>
            <person name="Poon T.W."/>
            <person name="Priest M."/>
            <person name="Roberts A."/>
            <person name="Saif S."/>
            <person name="Shea T."/>
            <person name="Sisk P."/>
            <person name="Sykes S."/>
            <person name="Wortman J."/>
            <person name="Nusbaum C."/>
            <person name="Birren B."/>
        </authorList>
    </citation>
    <scope>NUCLEOTIDE SEQUENCE [LARGE SCALE GENOMIC DNA]</scope>
    <source>
        <strain evidence="6 7">CBS 606.96</strain>
    </source>
</reference>
<dbReference type="HOGENOM" id="CLU_021383_0_0_1"/>
<evidence type="ECO:0000256" key="3">
    <source>
        <dbReference type="ARBA" id="ARBA00022989"/>
    </source>
</evidence>
<dbReference type="EMBL" id="AMGY01000004">
    <property type="protein sequence ID" value="EXJ84695.1"/>
    <property type="molecule type" value="Genomic_DNA"/>
</dbReference>